<sequence>SWGSFEGASMLRSYTNRLPSFACESQVQRRRFARHLEGDYKQSYVSEMESESEQRQINEAERMANIFAAPKSNSS</sequence>
<dbReference type="Proteomes" id="UP000789572">
    <property type="component" value="Unassembled WGS sequence"/>
</dbReference>
<accession>A0A9N8WA74</accession>
<proteinExistence type="predicted"/>
<feature type="non-terminal residue" evidence="1">
    <location>
        <position position="75"/>
    </location>
</feature>
<gene>
    <name evidence="1" type="ORF">POCULU_LOCUS1364</name>
</gene>
<name>A0A9N8WA74_9GLOM</name>
<reference evidence="1" key="1">
    <citation type="submission" date="2021-06" db="EMBL/GenBank/DDBJ databases">
        <authorList>
            <person name="Kallberg Y."/>
            <person name="Tangrot J."/>
            <person name="Rosling A."/>
        </authorList>
    </citation>
    <scope>NUCLEOTIDE SEQUENCE</scope>
    <source>
        <strain evidence="1">IA702</strain>
    </source>
</reference>
<protein>
    <submittedName>
        <fullName evidence="1">9336_t:CDS:1</fullName>
    </submittedName>
</protein>
<dbReference type="AlphaFoldDB" id="A0A9N8WA74"/>
<keyword evidence="2" id="KW-1185">Reference proteome</keyword>
<comment type="caution">
    <text evidence="1">The sequence shown here is derived from an EMBL/GenBank/DDBJ whole genome shotgun (WGS) entry which is preliminary data.</text>
</comment>
<evidence type="ECO:0000313" key="2">
    <source>
        <dbReference type="Proteomes" id="UP000789572"/>
    </source>
</evidence>
<organism evidence="1 2">
    <name type="scientific">Paraglomus occultum</name>
    <dbReference type="NCBI Taxonomy" id="144539"/>
    <lineage>
        <taxon>Eukaryota</taxon>
        <taxon>Fungi</taxon>
        <taxon>Fungi incertae sedis</taxon>
        <taxon>Mucoromycota</taxon>
        <taxon>Glomeromycotina</taxon>
        <taxon>Glomeromycetes</taxon>
        <taxon>Paraglomerales</taxon>
        <taxon>Paraglomeraceae</taxon>
        <taxon>Paraglomus</taxon>
    </lineage>
</organism>
<evidence type="ECO:0000313" key="1">
    <source>
        <dbReference type="EMBL" id="CAG8477554.1"/>
    </source>
</evidence>
<dbReference type="EMBL" id="CAJVPJ010000100">
    <property type="protein sequence ID" value="CAG8477554.1"/>
    <property type="molecule type" value="Genomic_DNA"/>
</dbReference>